<keyword evidence="3" id="KW-1185">Reference proteome</keyword>
<gene>
    <name evidence="2" type="ORF">EV702DRAFT_984050</name>
</gene>
<evidence type="ECO:0000256" key="1">
    <source>
        <dbReference type="SAM" id="MobiDB-lite"/>
    </source>
</evidence>
<evidence type="ECO:0000313" key="3">
    <source>
        <dbReference type="Proteomes" id="UP000714275"/>
    </source>
</evidence>
<organism evidence="2 3">
    <name type="scientific">Suillus placidus</name>
    <dbReference type="NCBI Taxonomy" id="48579"/>
    <lineage>
        <taxon>Eukaryota</taxon>
        <taxon>Fungi</taxon>
        <taxon>Dikarya</taxon>
        <taxon>Basidiomycota</taxon>
        <taxon>Agaricomycotina</taxon>
        <taxon>Agaricomycetes</taxon>
        <taxon>Agaricomycetidae</taxon>
        <taxon>Boletales</taxon>
        <taxon>Suillineae</taxon>
        <taxon>Suillaceae</taxon>
        <taxon>Suillus</taxon>
    </lineage>
</organism>
<proteinExistence type="predicted"/>
<dbReference type="OrthoDB" id="14911at2759"/>
<evidence type="ECO:0000313" key="2">
    <source>
        <dbReference type="EMBL" id="KAG1762318.1"/>
    </source>
</evidence>
<reference evidence="2" key="1">
    <citation type="journal article" date="2020" name="New Phytol.">
        <title>Comparative genomics reveals dynamic genome evolution in host specialist ectomycorrhizal fungi.</title>
        <authorList>
            <person name="Lofgren L.A."/>
            <person name="Nguyen N.H."/>
            <person name="Vilgalys R."/>
            <person name="Ruytinx J."/>
            <person name="Liao H.L."/>
            <person name="Branco S."/>
            <person name="Kuo A."/>
            <person name="LaButti K."/>
            <person name="Lipzen A."/>
            <person name="Andreopoulos W."/>
            <person name="Pangilinan J."/>
            <person name="Riley R."/>
            <person name="Hundley H."/>
            <person name="Na H."/>
            <person name="Barry K."/>
            <person name="Grigoriev I.V."/>
            <person name="Stajich J.E."/>
            <person name="Kennedy P.G."/>
        </authorList>
    </citation>
    <scope>NUCLEOTIDE SEQUENCE</scope>
    <source>
        <strain evidence="2">DOB743</strain>
    </source>
</reference>
<sequence length="156" mass="17709">VVTRKQYKEFVIHHEHFSKLAICSHLSYPVSRVPSETAYEDRPYKKGGLAVAAEESHETFHTNNGSDGTPFRNSHPLDKDTCSQKPVNGLEPFTKQEQDEMEELLLRDVCGHLGECHPSPHHRLLLISSKIVYATQFLEGEDIAENFMFNADRCVA</sequence>
<name>A0A9P7CUQ2_9AGAM</name>
<comment type="caution">
    <text evidence="2">The sequence shown here is derived from an EMBL/GenBank/DDBJ whole genome shotgun (WGS) entry which is preliminary data.</text>
</comment>
<feature type="non-terminal residue" evidence="2">
    <location>
        <position position="156"/>
    </location>
</feature>
<accession>A0A9P7CUQ2</accession>
<protein>
    <submittedName>
        <fullName evidence="2">Uncharacterized protein</fullName>
    </submittedName>
</protein>
<dbReference type="EMBL" id="JABBWD010000263">
    <property type="protein sequence ID" value="KAG1762318.1"/>
    <property type="molecule type" value="Genomic_DNA"/>
</dbReference>
<feature type="region of interest" description="Disordered" evidence="1">
    <location>
        <begin position="55"/>
        <end position="86"/>
    </location>
</feature>
<dbReference type="Proteomes" id="UP000714275">
    <property type="component" value="Unassembled WGS sequence"/>
</dbReference>
<dbReference type="AlphaFoldDB" id="A0A9P7CUQ2"/>